<keyword evidence="4" id="KW-1185">Reference proteome</keyword>
<dbReference type="PATRIC" id="fig|1028800.3.peg.5288"/>
<geneLocation type="plasmid" evidence="4">
    <name>II</name>
</geneLocation>
<keyword evidence="1" id="KW-0521">NADP</keyword>
<dbReference type="Proteomes" id="UP000028181">
    <property type="component" value="Plasmid pHAMBI540a"/>
</dbReference>
<dbReference type="InterPro" id="IPR013149">
    <property type="entry name" value="ADH-like_C"/>
</dbReference>
<name>A0A068SYU1_NEOGA</name>
<organism evidence="3 4">
    <name type="scientific">Neorhizobium galegae bv. orientalis str. HAMBI 540</name>
    <dbReference type="NCBI Taxonomy" id="1028800"/>
    <lineage>
        <taxon>Bacteria</taxon>
        <taxon>Pseudomonadati</taxon>
        <taxon>Pseudomonadota</taxon>
        <taxon>Alphaproteobacteria</taxon>
        <taxon>Hyphomicrobiales</taxon>
        <taxon>Rhizobiaceae</taxon>
        <taxon>Rhizobium/Agrobacterium group</taxon>
        <taxon>Neorhizobium</taxon>
    </lineage>
</organism>
<dbReference type="HOGENOM" id="CLU_026673_3_1_5"/>
<dbReference type="GO" id="GO:0016491">
    <property type="term" value="F:oxidoreductase activity"/>
    <property type="evidence" value="ECO:0007669"/>
    <property type="project" value="InterPro"/>
</dbReference>
<keyword evidence="3" id="KW-0614">Plasmid</keyword>
<evidence type="ECO:0000256" key="1">
    <source>
        <dbReference type="ARBA" id="ARBA00022857"/>
    </source>
</evidence>
<dbReference type="SUPFAM" id="SSF51735">
    <property type="entry name" value="NAD(P)-binding Rossmann-fold domains"/>
    <property type="match status" value="1"/>
</dbReference>
<dbReference type="InterPro" id="IPR051603">
    <property type="entry name" value="Zinc-ADH_QOR/CCCR"/>
</dbReference>
<protein>
    <submittedName>
        <fullName evidence="3">NADPH:quinone reductase</fullName>
    </submittedName>
</protein>
<dbReference type="RefSeq" id="WP_041364777.1">
    <property type="nucleotide sequence ID" value="NZ_HG938354.1"/>
</dbReference>
<dbReference type="eggNOG" id="COG0604">
    <property type="taxonomic scope" value="Bacteria"/>
</dbReference>
<gene>
    <name evidence="3" type="ORF">RG540_PA06670</name>
</gene>
<dbReference type="KEGG" id="ngg:RG540_PA06670"/>
<dbReference type="OrthoDB" id="7355832at2"/>
<dbReference type="Pfam" id="PF00107">
    <property type="entry name" value="ADH_zinc_N"/>
    <property type="match status" value="1"/>
</dbReference>
<dbReference type="Gene3D" id="3.40.50.720">
    <property type="entry name" value="NAD(P)-binding Rossmann-like Domain"/>
    <property type="match status" value="1"/>
</dbReference>
<dbReference type="Pfam" id="PF08240">
    <property type="entry name" value="ADH_N"/>
    <property type="match status" value="1"/>
</dbReference>
<dbReference type="InterPro" id="IPR020843">
    <property type="entry name" value="ER"/>
</dbReference>
<accession>A0A068SYU1</accession>
<reference evidence="4" key="1">
    <citation type="journal article" date="2014" name="BMC Genomics">
        <title>Genome sequencing of two Neorhizobium galegae strains reveals a noeT gene responsible for the unusual acetylation of the nodulation factors.</title>
        <authorList>
            <person name="Osterman J."/>
            <person name="Marsh J."/>
            <person name="Laine P.K."/>
            <person name="Zeng Z."/>
            <person name="Alatalo E."/>
            <person name="Sullivan J.T."/>
            <person name="Young J.P."/>
            <person name="Thomas-Oates J."/>
            <person name="Paulin L."/>
            <person name="Lindstrom K."/>
        </authorList>
    </citation>
    <scope>NUCLEOTIDE SEQUENCE [LARGE SCALE GENOMIC DNA]</scope>
    <source>
        <strain evidence="4">HAMBI 540</strain>
    </source>
</reference>
<dbReference type="PANTHER" id="PTHR44154:SF1">
    <property type="entry name" value="QUINONE OXIDOREDUCTASE"/>
    <property type="match status" value="1"/>
</dbReference>
<evidence type="ECO:0000313" key="4">
    <source>
        <dbReference type="Proteomes" id="UP000028181"/>
    </source>
</evidence>
<proteinExistence type="predicted"/>
<dbReference type="EMBL" id="HG938354">
    <property type="protein sequence ID" value="CDN51343.1"/>
    <property type="molecule type" value="Genomic_DNA"/>
</dbReference>
<dbReference type="InterPro" id="IPR011032">
    <property type="entry name" value="GroES-like_sf"/>
</dbReference>
<dbReference type="Gene3D" id="3.90.180.10">
    <property type="entry name" value="Medium-chain alcohol dehydrogenases, catalytic domain"/>
    <property type="match status" value="1"/>
</dbReference>
<dbReference type="InterPro" id="IPR013154">
    <property type="entry name" value="ADH-like_N"/>
</dbReference>
<feature type="domain" description="Enoyl reductase (ER)" evidence="2">
    <location>
        <begin position="12"/>
        <end position="329"/>
    </location>
</feature>
<dbReference type="GeneID" id="24260122"/>
<sequence length="335" mass="34651">MLAASYTRTGPAAEVLSVTEMAAPVAGPGEVLVRVHASGINPADVKRRGGWRGMGMDHKLIIPHTDGAGEIIGVGAGVDLARIGERVWMWNAQGGYGEAGRAFGTAAEFIAIASHQAVRLADALSFADGANLGVPAMTAYRAVFADGPVTGQTIFVNGAAGAVGHFAVQMAVAGGARVIGTVSTPEAAVHVRQAGAFATIDRKREDVSARILELTEGQGVDRIVEVDFGANLELDAAALKRNGTVASYSSSSNPTPMLPYYAFAAKGANLRFIQGFLIPEDQRLAGERMIAELADAGRLKVAIGATFPLEDIAKAHERVERGGLGNVVVLIGGAQ</sequence>
<dbReference type="AlphaFoldDB" id="A0A068SYU1"/>
<evidence type="ECO:0000259" key="2">
    <source>
        <dbReference type="SMART" id="SM00829"/>
    </source>
</evidence>
<evidence type="ECO:0000313" key="3">
    <source>
        <dbReference type="EMBL" id="CDN51343.1"/>
    </source>
</evidence>
<dbReference type="SUPFAM" id="SSF50129">
    <property type="entry name" value="GroES-like"/>
    <property type="match status" value="1"/>
</dbReference>
<dbReference type="PANTHER" id="PTHR44154">
    <property type="entry name" value="QUINONE OXIDOREDUCTASE"/>
    <property type="match status" value="1"/>
</dbReference>
<dbReference type="SMART" id="SM00829">
    <property type="entry name" value="PKS_ER"/>
    <property type="match status" value="1"/>
</dbReference>
<dbReference type="InterPro" id="IPR036291">
    <property type="entry name" value="NAD(P)-bd_dom_sf"/>
</dbReference>
<dbReference type="CDD" id="cd08253">
    <property type="entry name" value="zeta_crystallin"/>
    <property type="match status" value="1"/>
</dbReference>